<protein>
    <submittedName>
        <fullName evidence="2">Uncharacterized protein</fullName>
    </submittedName>
</protein>
<keyword evidence="1" id="KW-1133">Transmembrane helix</keyword>
<evidence type="ECO:0000313" key="2">
    <source>
        <dbReference type="EMBL" id="SFV73148.1"/>
    </source>
</evidence>
<name>A0A1K1LEI1_9BACT</name>
<dbReference type="Proteomes" id="UP000186323">
    <property type="component" value="Chromosome I"/>
</dbReference>
<keyword evidence="3" id="KW-1185">Reference proteome</keyword>
<dbReference type="AlphaFoldDB" id="A0A1K1LEI1"/>
<keyword evidence="1" id="KW-0472">Membrane</keyword>
<dbReference type="KEGG" id="dpg:DESPIGER_1298"/>
<keyword evidence="1" id="KW-0812">Transmembrane</keyword>
<reference evidence="3" key="1">
    <citation type="submission" date="2016-10" db="EMBL/GenBank/DDBJ databases">
        <authorList>
            <person name="Wegmann U."/>
        </authorList>
    </citation>
    <scope>NUCLEOTIDE SEQUENCE [LARGE SCALE GENOMIC DNA]</scope>
</reference>
<sequence length="98" mass="10617">MERPSDRRTALPAAPVAGIPRWRALLAGGIRRLVMGGTGLLAALAALLALAQIVCLALCLLALVILALCFLLASYPEECRQFWRMLRETRAEGRDSDA</sequence>
<evidence type="ECO:0000256" key="1">
    <source>
        <dbReference type="SAM" id="Phobius"/>
    </source>
</evidence>
<organism evidence="2 3">
    <name type="scientific">Desulfovibrio piger</name>
    <dbReference type="NCBI Taxonomy" id="901"/>
    <lineage>
        <taxon>Bacteria</taxon>
        <taxon>Pseudomonadati</taxon>
        <taxon>Thermodesulfobacteriota</taxon>
        <taxon>Desulfovibrionia</taxon>
        <taxon>Desulfovibrionales</taxon>
        <taxon>Desulfovibrionaceae</taxon>
        <taxon>Desulfovibrio</taxon>
    </lineage>
</organism>
<evidence type="ECO:0000313" key="3">
    <source>
        <dbReference type="Proteomes" id="UP000186323"/>
    </source>
</evidence>
<feature type="transmembrane region" description="Helical" evidence="1">
    <location>
        <begin position="40"/>
        <end position="73"/>
    </location>
</feature>
<proteinExistence type="predicted"/>
<dbReference type="EMBL" id="LT630450">
    <property type="protein sequence ID" value="SFV73148.1"/>
    <property type="molecule type" value="Genomic_DNA"/>
</dbReference>
<accession>A0A1K1LEI1</accession>
<gene>
    <name evidence="2" type="ORF">DESPIGER_1298</name>
</gene>
<dbReference type="RefSeq" id="WP_072334528.1">
    <property type="nucleotide sequence ID" value="NZ_CALJDE010000047.1"/>
</dbReference>